<sequence>MPAWWGKKSSKNKEQQQQLQPQVHDPIGNKHDLSKSSIKNEFVQLNKNGLKGFTEGHGETKLMPVARSPGPGSRGTTTTTSPLHPRFSGSNLESPTGKQEDGKGECHRLPLLPGSPTSPSTLPTTRTLYDGGFAIFNSEGGHTCAIKEVRVITDDKTSKECLKQLNQVSFPDLFAQLMRMEITLLSQLSHPNIVQYYGSELGEETLSVYLEYVSCGSIHKLLQEYGPFKEPVIQNYTRQILSGLAYLHGRNTVHRDIKGANILVDPNGEIKLADFGMAKHLINKAAFKNGFECLKCRVISGPRTNFEMFEQITACSSVLSFKGSPYWMAPEVVMNTKSYSLPVDIWSLGCTILEMASGKPPWSQFEGVAAIFKIVNSKDFPEIPDHLSNDAKSFLRLCLRRDPSGRPTAVQLLDHPFVREQELDLAVLKPKDDPGRSFDFAKFGSEEDIQPEMELLSIALPRHLCYSLLIGEVTFPFEEGDTTDIYNPNLYNCWRYRRNRIDSDFREYDDGLEVIQINNFHGSSAPVFNSRGRVVGIYSFILGNYDFDVHLRVLKEFWTYSLSRLPPPKKEKLKRRKMKLDSSREKPLVNFDAPNIKAHGLLVSNSEEKNTREASARRCMTESVCSFVDSMTSISSTDFDALDNRAHLGRAHQSGPIVFNSKKKDMREGLSGECLTKSALSFDDSTKRKSLPFDVNLSSFSEHASQDFEDFDFVGFDYGAGMLPNLKDELDSSREKPLVNFDAPNIKAHGLLVSNSEEKNMREASARWCMTESVCSFVDSMTSISSTDFDALDNRAHLGRAYQSGPIVFNSKKKDTREGLSGECLTKSALSFDDSTKRKSLPFDVNLSSSEHASQDFDFVGFDYGAGMLPNLKDEVLPELANVPVYRCGGCNIVLQAKKRKNDTKDKDLQKPDMNMGKKTELEQDSKDKEAQNLSKEDKEARSLSKEETLSSSGELPLDKNNGSDDKENENSNMNQSGLAHHGNEESSPEAGVDQDKCSLKHNNGGDPNEYAQSNGKYIGGVNLLDEVASPTEPNHHKSAESEVDKSGNYLEEENGGVNFSDEVASSTELNHLGSEESSPVAGAHSEVDENKNCLEQEVVSSTELNNNEIEVSSPVVRAYSEANEHKICNGKQTGGVNISDEVVSSTELNDNEIKVSSPVVVTAHSEANEHKTCMEQNNGMSQSEFGDFKLDCSKNTKSSGEISSSTELTCQEIEESTPVIETNAQLKKLSTRRLTLEFEERLDDFMATIRRRDCREPMTLKMIKTPAMDPGNEDVISDFMTFVNGKKFYKRKGKTWKRGYLLYEPPGSDGASLIAAMADFLEFKLYNLDLASFSSFSELKNTLLVGTWSSSLTGSCLLEFVYGLLSSCGDEQIIVFTTNNRDRHDAAQRRRFNEDIYVHKSSPQPVALADEGEIVQLDSSRQKPLVDFEATNIKAYQSSLLVSNSEEKNTREASTRRCMTESVCSFVDSMTSISSTGFDALDNRAHLGRAYQSGPIVFNSKKKDTREGLSGECLTKSALSFDDSTKRKSLPFDVNLSSFSEHASQDFDDFDFVGFDYGAGMLPNLKDELDSSREKPLVDFDAPNIKAHGLLVSNSEEKNTRAASTRWFMTESVCSLVDSMPSISSTDFDALDNRSHLGRAYQSGPIVFNSEQKDTRKGLSGQWLTKSAPSFDDKQKLLSCCTILASSLELTRKDLYDIGNFDDFDGSDHCAGRLPNLEDEFNDGLLSSCGDEPIILSTTNCKDQHDAALLPFVNMDTYIHMSSPQPIGKIMQLESSEQKPLEPLGRGCWDSLELKQPGTLEELGMDPENEGIISDFLGFVRKKESCKKVGKAWTRFYMLYEPPGTHGSSLITAMANYLKFDIYDLDLTSLSSIRELQDMLFSTTNRSLIAIRDFDHCATKLPILENELTVSLLSVYVDDLLSTCGDERIIVFTTTHRNRHDAALLLPVNVDIYVQNTSPQPVALPDEGETVQIDSSEHKPLVDFDATSNRSYKSGVLVSNSEKKNTRGASKRQCMTKSVHSFDAPDNRAHLVGAHQSTSSMELEQPENEDIISDLLGFLRDKEFYKRIGKAWKRGYLLYDSPCTDRSSLIAAMANCLEFDIYDLNLTGVSSISELTNVLVPIRNRSVIVIKDFDCWFAMLPCLKNEVSSLFPFPPF</sequence>
<dbReference type="PANTHER" id="PTHR23070">
    <property type="entry name" value="BCS1 AAA-TYPE ATPASE"/>
    <property type="match status" value="1"/>
</dbReference>
<dbReference type="Gene3D" id="3.40.50.300">
    <property type="entry name" value="P-loop containing nucleotide triphosphate hydrolases"/>
    <property type="match status" value="3"/>
</dbReference>
<proteinExistence type="predicted"/>
<feature type="compositionally biased region" description="Basic and acidic residues" evidence="1">
    <location>
        <begin position="1034"/>
        <end position="1046"/>
    </location>
</feature>
<dbReference type="Pfam" id="PF00069">
    <property type="entry name" value="Pkinase"/>
    <property type="match status" value="1"/>
</dbReference>
<protein>
    <recommendedName>
        <fullName evidence="2">Protein kinase domain-containing protein</fullName>
    </recommendedName>
</protein>
<dbReference type="PROSITE" id="PS50011">
    <property type="entry name" value="PROTEIN_KINASE_DOM"/>
    <property type="match status" value="1"/>
</dbReference>
<feature type="domain" description="Protein kinase" evidence="2">
    <location>
        <begin position="122"/>
        <end position="418"/>
    </location>
</feature>
<dbReference type="InterPro" id="IPR009003">
    <property type="entry name" value="Peptidase_S1_PA"/>
</dbReference>
<evidence type="ECO:0000256" key="1">
    <source>
        <dbReference type="SAM" id="MobiDB-lite"/>
    </source>
</evidence>
<feature type="compositionally biased region" description="Polar residues" evidence="1">
    <location>
        <begin position="35"/>
        <end position="47"/>
    </location>
</feature>
<feature type="region of interest" description="Disordered" evidence="1">
    <location>
        <begin position="900"/>
        <end position="1014"/>
    </location>
</feature>
<evidence type="ECO:0000313" key="4">
    <source>
        <dbReference type="Proteomes" id="UP000823749"/>
    </source>
</evidence>
<dbReference type="SMART" id="SM00220">
    <property type="entry name" value="S_TKc"/>
    <property type="match status" value="1"/>
</dbReference>
<feature type="compositionally biased region" description="Basic and acidic residues" evidence="1">
    <location>
        <begin position="903"/>
        <end position="949"/>
    </location>
</feature>
<feature type="compositionally biased region" description="Low complexity" evidence="1">
    <location>
        <begin position="67"/>
        <end position="82"/>
    </location>
</feature>
<feature type="region of interest" description="Disordered" evidence="1">
    <location>
        <begin position="1"/>
        <end position="122"/>
    </location>
</feature>
<dbReference type="InterPro" id="IPR011009">
    <property type="entry name" value="Kinase-like_dom_sf"/>
</dbReference>
<comment type="caution">
    <text evidence="3">The sequence shown here is derived from an EMBL/GenBank/DDBJ whole genome shotgun (WGS) entry which is preliminary data.</text>
</comment>
<dbReference type="InterPro" id="IPR050747">
    <property type="entry name" value="Mitochondrial_chaperone_BCS1"/>
</dbReference>
<dbReference type="SUPFAM" id="SSF56112">
    <property type="entry name" value="Protein kinase-like (PK-like)"/>
    <property type="match status" value="1"/>
</dbReference>
<evidence type="ECO:0000259" key="2">
    <source>
        <dbReference type="PROSITE" id="PS50011"/>
    </source>
</evidence>
<dbReference type="SUPFAM" id="SSF52540">
    <property type="entry name" value="P-loop containing nucleoside triphosphate hydrolases"/>
    <property type="match status" value="3"/>
</dbReference>
<dbReference type="Gene3D" id="1.10.510.10">
    <property type="entry name" value="Transferase(Phosphotransferase) domain 1"/>
    <property type="match status" value="1"/>
</dbReference>
<accession>A0AAV6HLX4</accession>
<dbReference type="InterPro" id="IPR000719">
    <property type="entry name" value="Prot_kinase_dom"/>
</dbReference>
<dbReference type="EMBL" id="JACTNZ010000036">
    <property type="protein sequence ID" value="KAG5512848.1"/>
    <property type="molecule type" value="Genomic_DNA"/>
</dbReference>
<feature type="compositionally biased region" description="Basic and acidic residues" evidence="1">
    <location>
        <begin position="98"/>
        <end position="108"/>
    </location>
</feature>
<dbReference type="GO" id="GO:0005524">
    <property type="term" value="F:ATP binding"/>
    <property type="evidence" value="ECO:0007669"/>
    <property type="project" value="InterPro"/>
</dbReference>
<dbReference type="InterPro" id="IPR055126">
    <property type="entry name" value="EDR4-like_N"/>
</dbReference>
<reference evidence="3" key="1">
    <citation type="submission" date="2020-08" db="EMBL/GenBank/DDBJ databases">
        <title>Plant Genome Project.</title>
        <authorList>
            <person name="Zhang R.-G."/>
        </authorList>
    </citation>
    <scope>NUCLEOTIDE SEQUENCE</scope>
    <source>
        <strain evidence="3">WSP0</strain>
        <tissue evidence="3">Leaf</tissue>
    </source>
</reference>
<keyword evidence="4" id="KW-1185">Reference proteome</keyword>
<dbReference type="Proteomes" id="UP000823749">
    <property type="component" value="Unassembled WGS sequence"/>
</dbReference>
<gene>
    <name evidence="3" type="ORF">RHGRI_038675</name>
</gene>
<dbReference type="InterPro" id="IPR027417">
    <property type="entry name" value="P-loop_NTPase"/>
</dbReference>
<dbReference type="Pfam" id="PF22910">
    <property type="entry name" value="EDR4-like_1st"/>
    <property type="match status" value="1"/>
</dbReference>
<feature type="region of interest" description="Disordered" evidence="1">
    <location>
        <begin position="1028"/>
        <end position="1058"/>
    </location>
</feature>
<name>A0AAV6HLX4_9ERIC</name>
<dbReference type="SUPFAM" id="SSF50494">
    <property type="entry name" value="Trypsin-like serine proteases"/>
    <property type="match status" value="1"/>
</dbReference>
<feature type="compositionally biased region" description="Polar residues" evidence="1">
    <location>
        <begin position="88"/>
        <end position="97"/>
    </location>
</feature>
<evidence type="ECO:0000313" key="3">
    <source>
        <dbReference type="EMBL" id="KAG5512848.1"/>
    </source>
</evidence>
<dbReference type="GO" id="GO:0004672">
    <property type="term" value="F:protein kinase activity"/>
    <property type="evidence" value="ECO:0007669"/>
    <property type="project" value="InterPro"/>
</dbReference>
<feature type="compositionally biased region" description="Low complexity" evidence="1">
    <location>
        <begin position="109"/>
        <end position="122"/>
    </location>
</feature>
<organism evidence="3 4">
    <name type="scientific">Rhododendron griersonianum</name>
    <dbReference type="NCBI Taxonomy" id="479676"/>
    <lineage>
        <taxon>Eukaryota</taxon>
        <taxon>Viridiplantae</taxon>
        <taxon>Streptophyta</taxon>
        <taxon>Embryophyta</taxon>
        <taxon>Tracheophyta</taxon>
        <taxon>Spermatophyta</taxon>
        <taxon>Magnoliopsida</taxon>
        <taxon>eudicotyledons</taxon>
        <taxon>Gunneridae</taxon>
        <taxon>Pentapetalae</taxon>
        <taxon>asterids</taxon>
        <taxon>Ericales</taxon>
        <taxon>Ericaceae</taxon>
        <taxon>Ericoideae</taxon>
        <taxon>Rhodoreae</taxon>
        <taxon>Rhododendron</taxon>
    </lineage>
</organism>